<dbReference type="InterPro" id="IPR013087">
    <property type="entry name" value="Znf_C2H2_type"/>
</dbReference>
<dbReference type="SMART" id="SM00355">
    <property type="entry name" value="ZnF_C2H2"/>
    <property type="match status" value="5"/>
</dbReference>
<dbReference type="Proteomes" id="UP000002358">
    <property type="component" value="Chromosome 1"/>
</dbReference>
<dbReference type="FunFam" id="3.30.160.60:FF:002373">
    <property type="entry name" value="Protein krueppel"/>
    <property type="match status" value="1"/>
</dbReference>
<comment type="subcellular location">
    <subcellularLocation>
        <location evidence="1">Nucleus</location>
    </subcellularLocation>
</comment>
<gene>
    <name evidence="11" type="primary">100121871</name>
</gene>
<feature type="domain" description="C2H2-type" evidence="10">
    <location>
        <begin position="319"/>
        <end position="346"/>
    </location>
</feature>
<keyword evidence="2" id="KW-0479">Metal-binding</keyword>
<keyword evidence="7" id="KW-0539">Nucleus</keyword>
<feature type="domain" description="C2H2-type" evidence="10">
    <location>
        <begin position="263"/>
        <end position="290"/>
    </location>
</feature>
<feature type="compositionally biased region" description="Low complexity" evidence="9">
    <location>
        <begin position="143"/>
        <end position="154"/>
    </location>
</feature>
<accession>A0A7M7T6L7</accession>
<dbReference type="GO" id="GO:0003677">
    <property type="term" value="F:DNA binding"/>
    <property type="evidence" value="ECO:0007669"/>
    <property type="project" value="UniProtKB-KW"/>
</dbReference>
<dbReference type="PANTHER" id="PTHR16515">
    <property type="entry name" value="PR DOMAIN ZINC FINGER PROTEIN"/>
    <property type="match status" value="1"/>
</dbReference>
<keyword evidence="3" id="KW-0677">Repeat</keyword>
<evidence type="ECO:0000313" key="11">
    <source>
        <dbReference type="EnsemblMetazoa" id="XP_031778050"/>
    </source>
</evidence>
<dbReference type="InterPro" id="IPR036236">
    <property type="entry name" value="Znf_C2H2_sf"/>
</dbReference>
<feature type="compositionally biased region" description="Low complexity" evidence="9">
    <location>
        <begin position="211"/>
        <end position="227"/>
    </location>
</feature>
<keyword evidence="6" id="KW-0238">DNA-binding</keyword>
<dbReference type="PANTHER" id="PTHR16515:SF58">
    <property type="entry name" value="ZINC FINGER PROTEIN 22"/>
    <property type="match status" value="1"/>
</dbReference>
<dbReference type="GO" id="GO:0045595">
    <property type="term" value="P:regulation of cell differentiation"/>
    <property type="evidence" value="ECO:0007669"/>
    <property type="project" value="UniProtKB-ARBA"/>
</dbReference>
<dbReference type="GO" id="GO:0000122">
    <property type="term" value="P:negative regulation of transcription by RNA polymerase II"/>
    <property type="evidence" value="ECO:0007669"/>
    <property type="project" value="UniProtKB-ARBA"/>
</dbReference>
<dbReference type="Pfam" id="PF00096">
    <property type="entry name" value="zf-C2H2"/>
    <property type="match status" value="3"/>
</dbReference>
<dbReference type="FunFam" id="3.30.160.60:FF:000624">
    <property type="entry name" value="zinc finger protein 697"/>
    <property type="match status" value="1"/>
</dbReference>
<reference evidence="11" key="1">
    <citation type="submission" date="2021-01" db="UniProtKB">
        <authorList>
            <consortium name="EnsemblMetazoa"/>
        </authorList>
    </citation>
    <scope>IDENTIFICATION</scope>
</reference>
<feature type="compositionally biased region" description="Acidic residues" evidence="9">
    <location>
        <begin position="508"/>
        <end position="519"/>
    </location>
</feature>
<evidence type="ECO:0000256" key="3">
    <source>
        <dbReference type="ARBA" id="ARBA00022737"/>
    </source>
</evidence>
<dbReference type="PROSITE" id="PS50157">
    <property type="entry name" value="ZINC_FINGER_C2H2_2"/>
    <property type="match status" value="4"/>
</dbReference>
<evidence type="ECO:0000313" key="12">
    <source>
        <dbReference type="Proteomes" id="UP000002358"/>
    </source>
</evidence>
<sequence length="539" mass="58559">MECLSDQLQHDRRMALSYMQEAQITAGLLASHSLNMKQNIDSVDKQSTSPPLNNNTTSNSAAAQLFSSMGAAAAAAASLSMLTPQQLVAASHMSHALMAAGIPVSLNPMNQPGASLYRHHPSLFGGWMPSSASPPLHSPGPVSPALSSKSSQASRRTPNHISAANNNNNNVVSSSADRMNKKTGQNGAKKPRATNVKSAKQDGSAGLETAVVSPPSSLSPDAPSVVSKDGRDKVFTCGVCSRSFGYKHVLQNHERTHTGEKPFKCPECNKRFTRDHHLKTHMRLHTGEKPYHCSHCDRQFVQVANLRRHLRVHTGERPYACELCSAKFSDSNQLKAHLLIHKNEKPFKCEHCHMRFRRRHHLLHHKCAVNPASHVTAGAGATTVLPSSLVTAHLGSSSRSSHACSDDLEDDIDVDVEMDEDSLMLARHKQSVGLRRNVPAMRQLTSPAATMPMNLSGIPVDLPEQTEPEDLSMSTSRSRDYRPQSHSHSHSSGGGSPMSHSPSSDIAHEEEEEVDDVENLDVARASPSSLFAPDARRVR</sequence>
<keyword evidence="4 8" id="KW-0863">Zinc-finger</keyword>
<evidence type="ECO:0000259" key="10">
    <source>
        <dbReference type="PROSITE" id="PS50157"/>
    </source>
</evidence>
<keyword evidence="12" id="KW-1185">Reference proteome</keyword>
<organism evidence="11 12">
    <name type="scientific">Nasonia vitripennis</name>
    <name type="common">Parasitic wasp</name>
    <dbReference type="NCBI Taxonomy" id="7425"/>
    <lineage>
        <taxon>Eukaryota</taxon>
        <taxon>Metazoa</taxon>
        <taxon>Ecdysozoa</taxon>
        <taxon>Arthropoda</taxon>
        <taxon>Hexapoda</taxon>
        <taxon>Insecta</taxon>
        <taxon>Pterygota</taxon>
        <taxon>Neoptera</taxon>
        <taxon>Endopterygota</taxon>
        <taxon>Hymenoptera</taxon>
        <taxon>Apocrita</taxon>
        <taxon>Proctotrupomorpha</taxon>
        <taxon>Chalcidoidea</taxon>
        <taxon>Pteromalidae</taxon>
        <taxon>Pteromalinae</taxon>
        <taxon>Nasonia</taxon>
    </lineage>
</organism>
<dbReference type="OrthoDB" id="654211at2759"/>
<dbReference type="Pfam" id="PF12874">
    <property type="entry name" value="zf-met"/>
    <property type="match status" value="1"/>
</dbReference>
<dbReference type="FunFam" id="3.30.160.60:FF:000875">
    <property type="entry name" value="zinc finger protein 236 isoform X7"/>
    <property type="match status" value="1"/>
</dbReference>
<evidence type="ECO:0000256" key="9">
    <source>
        <dbReference type="SAM" id="MobiDB-lite"/>
    </source>
</evidence>
<feature type="compositionally biased region" description="Low complexity" evidence="9">
    <location>
        <begin position="162"/>
        <end position="176"/>
    </location>
</feature>
<evidence type="ECO:0000256" key="2">
    <source>
        <dbReference type="ARBA" id="ARBA00022723"/>
    </source>
</evidence>
<dbReference type="FunFam" id="3.30.160.60:FF:000912">
    <property type="entry name" value="Zinc finger protein 660"/>
    <property type="match status" value="1"/>
</dbReference>
<dbReference type="Gene3D" id="3.30.160.60">
    <property type="entry name" value="Classic Zinc Finger"/>
    <property type="match status" value="4"/>
</dbReference>
<dbReference type="GO" id="GO:0008270">
    <property type="term" value="F:zinc ion binding"/>
    <property type="evidence" value="ECO:0007669"/>
    <property type="project" value="UniProtKB-KW"/>
</dbReference>
<evidence type="ECO:0000256" key="6">
    <source>
        <dbReference type="ARBA" id="ARBA00023125"/>
    </source>
</evidence>
<evidence type="ECO:0000256" key="5">
    <source>
        <dbReference type="ARBA" id="ARBA00022833"/>
    </source>
</evidence>
<evidence type="ECO:0000256" key="4">
    <source>
        <dbReference type="ARBA" id="ARBA00022771"/>
    </source>
</evidence>
<name>A0A7M7T6L7_NASVI</name>
<dbReference type="GO" id="GO:0005634">
    <property type="term" value="C:nucleus"/>
    <property type="evidence" value="ECO:0007669"/>
    <property type="project" value="UniProtKB-SubCell"/>
</dbReference>
<feature type="domain" description="C2H2-type" evidence="10">
    <location>
        <begin position="235"/>
        <end position="262"/>
    </location>
</feature>
<dbReference type="SMR" id="A0A7M7T6L7"/>
<keyword evidence="5" id="KW-0862">Zinc</keyword>
<dbReference type="InterPro" id="IPR050331">
    <property type="entry name" value="Zinc_finger"/>
</dbReference>
<proteinExistence type="predicted"/>
<protein>
    <recommendedName>
        <fullName evidence="10">C2H2-type domain-containing protein</fullName>
    </recommendedName>
</protein>
<dbReference type="AlphaFoldDB" id="A0A7M7T6L7"/>
<evidence type="ECO:0000256" key="8">
    <source>
        <dbReference type="PROSITE-ProRule" id="PRU00042"/>
    </source>
</evidence>
<dbReference type="PROSITE" id="PS00028">
    <property type="entry name" value="ZINC_FINGER_C2H2_1"/>
    <property type="match status" value="4"/>
</dbReference>
<feature type="domain" description="C2H2-type" evidence="10">
    <location>
        <begin position="291"/>
        <end position="318"/>
    </location>
</feature>
<evidence type="ECO:0000256" key="7">
    <source>
        <dbReference type="ARBA" id="ARBA00023242"/>
    </source>
</evidence>
<evidence type="ECO:0000256" key="1">
    <source>
        <dbReference type="ARBA" id="ARBA00004123"/>
    </source>
</evidence>
<dbReference type="SUPFAM" id="SSF57667">
    <property type="entry name" value="beta-beta-alpha zinc fingers"/>
    <property type="match status" value="3"/>
</dbReference>
<feature type="region of interest" description="Disordered" evidence="9">
    <location>
        <begin position="132"/>
        <end position="228"/>
    </location>
</feature>
<dbReference type="EnsemblMetazoa" id="XM_031922190">
    <property type="protein sequence ID" value="XP_031778050"/>
    <property type="gene ID" value="GeneID_100121871"/>
</dbReference>
<feature type="region of interest" description="Disordered" evidence="9">
    <location>
        <begin position="446"/>
        <end position="539"/>
    </location>
</feature>